<reference evidence="1" key="1">
    <citation type="submission" date="2023-06" db="EMBL/GenBank/DDBJ databases">
        <title>Male Hemibagrus guttatus genome.</title>
        <authorList>
            <person name="Bian C."/>
        </authorList>
    </citation>
    <scope>NUCLEOTIDE SEQUENCE</scope>
    <source>
        <strain evidence="1">Male_cb2023</strain>
        <tissue evidence="1">Muscle</tissue>
    </source>
</reference>
<proteinExistence type="predicted"/>
<dbReference type="Proteomes" id="UP001274896">
    <property type="component" value="Unassembled WGS sequence"/>
</dbReference>
<sequence length="119" mass="13135">MCGGKASVACRARESGWRVANFSALKVAVSSPLVKHLVSFRRMVFMVFKEGVGELNVVFKFTTILLSLLIQTLNVLNVVKLDILLEPALRGRVTTVFLSDWGGTRPSRPGSFPLWPWSG</sequence>
<keyword evidence="2" id="KW-1185">Reference proteome</keyword>
<evidence type="ECO:0000313" key="1">
    <source>
        <dbReference type="EMBL" id="KAK3510780.1"/>
    </source>
</evidence>
<evidence type="ECO:0000313" key="2">
    <source>
        <dbReference type="Proteomes" id="UP001274896"/>
    </source>
</evidence>
<accession>A0AAE0ULN5</accession>
<organism evidence="1 2">
    <name type="scientific">Hemibagrus guttatus</name>
    <dbReference type="NCBI Taxonomy" id="175788"/>
    <lineage>
        <taxon>Eukaryota</taxon>
        <taxon>Metazoa</taxon>
        <taxon>Chordata</taxon>
        <taxon>Craniata</taxon>
        <taxon>Vertebrata</taxon>
        <taxon>Euteleostomi</taxon>
        <taxon>Actinopterygii</taxon>
        <taxon>Neopterygii</taxon>
        <taxon>Teleostei</taxon>
        <taxon>Ostariophysi</taxon>
        <taxon>Siluriformes</taxon>
        <taxon>Bagridae</taxon>
        <taxon>Hemibagrus</taxon>
    </lineage>
</organism>
<dbReference type="AlphaFoldDB" id="A0AAE0ULN5"/>
<gene>
    <name evidence="1" type="ORF">QTP70_022487</name>
</gene>
<comment type="caution">
    <text evidence="1">The sequence shown here is derived from an EMBL/GenBank/DDBJ whole genome shotgun (WGS) entry which is preliminary data.</text>
</comment>
<protein>
    <submittedName>
        <fullName evidence="1">Uncharacterized protein</fullName>
    </submittedName>
</protein>
<dbReference type="EMBL" id="JAUCMX010000025">
    <property type="protein sequence ID" value="KAK3510780.1"/>
    <property type="molecule type" value="Genomic_DNA"/>
</dbReference>
<name>A0AAE0ULN5_9TELE</name>